<accession>A0ABS9QA84</accession>
<name>A0ABS9QA84_9HYPH</name>
<organism evidence="1 2">
    <name type="scientific">Mesorhizobium retamae</name>
    <dbReference type="NCBI Taxonomy" id="2912854"/>
    <lineage>
        <taxon>Bacteria</taxon>
        <taxon>Pseudomonadati</taxon>
        <taxon>Pseudomonadota</taxon>
        <taxon>Alphaproteobacteria</taxon>
        <taxon>Hyphomicrobiales</taxon>
        <taxon>Phyllobacteriaceae</taxon>
        <taxon>Mesorhizobium</taxon>
    </lineage>
</organism>
<evidence type="ECO:0000313" key="1">
    <source>
        <dbReference type="EMBL" id="MCG7504318.1"/>
    </source>
</evidence>
<dbReference type="Proteomes" id="UP001201701">
    <property type="component" value="Unassembled WGS sequence"/>
</dbReference>
<protein>
    <recommendedName>
        <fullName evidence="3">C-type lysozyme inhibitor domain-containing protein</fullName>
    </recommendedName>
</protein>
<sequence length="116" mass="11910">MTLFTLAACVSQGKPGQNGTPAAAGAADSQTAAILLEKDTPQPRTATYNCADGGRMTVENIGNAIRVVGSDGLNEEMPAAPAGQNSRFGINHDAIVIDGREALVMKANATPVACRR</sequence>
<comment type="caution">
    <text evidence="1">The sequence shown here is derived from an EMBL/GenBank/DDBJ whole genome shotgun (WGS) entry which is preliminary data.</text>
</comment>
<keyword evidence="2" id="KW-1185">Reference proteome</keyword>
<proteinExistence type="predicted"/>
<dbReference type="EMBL" id="JAKREW010000002">
    <property type="protein sequence ID" value="MCG7504318.1"/>
    <property type="molecule type" value="Genomic_DNA"/>
</dbReference>
<evidence type="ECO:0000313" key="2">
    <source>
        <dbReference type="Proteomes" id="UP001201701"/>
    </source>
</evidence>
<gene>
    <name evidence="1" type="ORF">L4923_04720</name>
</gene>
<evidence type="ECO:0008006" key="3">
    <source>
        <dbReference type="Google" id="ProtNLM"/>
    </source>
</evidence>
<reference evidence="1 2" key="1">
    <citation type="submission" date="2022-02" db="EMBL/GenBank/DDBJ databases">
        <title>Draft genome sequence of Mezorhizobium retamae strain IRAMC:0171 isolated from Retama raetam nodules.</title>
        <authorList>
            <person name="Bengaied R."/>
            <person name="Sbissi I."/>
            <person name="Huber K."/>
            <person name="Ghodbane F."/>
            <person name="Nouioui I."/>
            <person name="Tarhouni M."/>
            <person name="Gtari M."/>
        </authorList>
    </citation>
    <scope>NUCLEOTIDE SEQUENCE [LARGE SCALE GENOMIC DNA]</scope>
    <source>
        <strain evidence="1 2">IRAMC:0171</strain>
    </source>
</reference>
<dbReference type="RefSeq" id="WP_239362414.1">
    <property type="nucleotide sequence ID" value="NZ_JAKREW010000002.1"/>
</dbReference>